<dbReference type="InterPro" id="IPR027417">
    <property type="entry name" value="P-loop_NTPase"/>
</dbReference>
<name>A0AAP4C5P3_9MICC</name>
<comment type="caution">
    <text evidence="9">The sequence shown here is derived from an EMBL/GenBank/DDBJ whole genome shotgun (WGS) entry which is preliminary data.</text>
</comment>
<dbReference type="PROSITE" id="PS00690">
    <property type="entry name" value="DEAH_ATP_HELICASE"/>
    <property type="match status" value="1"/>
</dbReference>
<dbReference type="Proteomes" id="UP001240483">
    <property type="component" value="Unassembled WGS sequence"/>
</dbReference>
<feature type="domain" description="Helicase ATP-binding" evidence="7">
    <location>
        <begin position="21"/>
        <end position="190"/>
    </location>
</feature>
<dbReference type="PROSITE" id="PS51192">
    <property type="entry name" value="HELICASE_ATP_BIND_1"/>
    <property type="match status" value="1"/>
</dbReference>
<dbReference type="CDD" id="cd18791">
    <property type="entry name" value="SF2_C_RHA"/>
    <property type="match status" value="1"/>
</dbReference>
<feature type="region of interest" description="Disordered" evidence="6">
    <location>
        <begin position="1031"/>
        <end position="1075"/>
    </location>
</feature>
<proteinExistence type="inferred from homology"/>
<dbReference type="InterPro" id="IPR010222">
    <property type="entry name" value="RNA_helicase_HrpA"/>
</dbReference>
<dbReference type="Pfam" id="PF11898">
    <property type="entry name" value="DUF3418"/>
    <property type="match status" value="1"/>
</dbReference>
<dbReference type="GO" id="GO:0005524">
    <property type="term" value="F:ATP binding"/>
    <property type="evidence" value="ECO:0007669"/>
    <property type="project" value="UniProtKB-KW"/>
</dbReference>
<evidence type="ECO:0000313" key="10">
    <source>
        <dbReference type="Proteomes" id="UP001240483"/>
    </source>
</evidence>
<keyword evidence="2" id="KW-0547">Nucleotide-binding</keyword>
<keyword evidence="5" id="KW-0067">ATP-binding</keyword>
<dbReference type="InterPro" id="IPR011545">
    <property type="entry name" value="DEAD/DEAH_box_helicase_dom"/>
</dbReference>
<dbReference type="Pfam" id="PF07717">
    <property type="entry name" value="OB_NTP_bind"/>
    <property type="match status" value="1"/>
</dbReference>
<evidence type="ECO:0000256" key="4">
    <source>
        <dbReference type="ARBA" id="ARBA00022806"/>
    </source>
</evidence>
<evidence type="ECO:0000259" key="7">
    <source>
        <dbReference type="PROSITE" id="PS51192"/>
    </source>
</evidence>
<feature type="compositionally biased region" description="Basic residues" evidence="6">
    <location>
        <begin position="461"/>
        <end position="474"/>
    </location>
</feature>
<organism evidence="9 10">
    <name type="scientific">Pseudoglutamicibacter cumminsii</name>
    <dbReference type="NCBI Taxonomy" id="156979"/>
    <lineage>
        <taxon>Bacteria</taxon>
        <taxon>Bacillati</taxon>
        <taxon>Actinomycetota</taxon>
        <taxon>Actinomycetes</taxon>
        <taxon>Micrococcales</taxon>
        <taxon>Micrococcaceae</taxon>
        <taxon>Pseudoglutamicibacter</taxon>
    </lineage>
</organism>
<evidence type="ECO:0000313" key="9">
    <source>
        <dbReference type="EMBL" id="MDK6274381.1"/>
    </source>
</evidence>
<dbReference type="SMART" id="SM00847">
    <property type="entry name" value="HA2"/>
    <property type="match status" value="1"/>
</dbReference>
<keyword evidence="4 9" id="KW-0347">Helicase</keyword>
<sequence>MSMTISYPPELPVSAARDEIVDVLNRHQVIVVAGETGSGKTTQLPKMLAEVLGVADAEPGERGMIAHTQPRRIAARSVAERLAEELGTTIGDDVGYQVRFTDESSKKTRIKLMTDGILLAEIAGDPQLSRYSGIIIDEAHERSLNIDVLLGHVARLLPQRPDLKVVITSATIDPESFARHFATKDSAGELVPAPIIEVSGRTYPVEIRYRPVGEDPNDGADELDPASIPADVDMTSAVVDAVKELASEGPGDILVFFSGEREIRDAQLALNGVINSTPRLRNSEVLPLFGRLSMAEQHRIFAPGSKRRIVLATNVAETSLTVPGIRYVVDTGLARISRYSTRTKVQRLPIERISQASARQRSGRSGRVADGIAIRLYSEEDFESRPEFTDPEILRTNLASVILQMAAMKVIQTPDDIADFPFVQAPPARAVRDGVTLLRELGALTEPGQQNAGQPQQRQQQQRKPRGRRGRRGRGPQQPRGPLTRIGRDLARLPVDVRLGRMILEAAKHSAATEVLVIAAALSIQDPRERPSEESGNRAKAAELHARFADKKSDFTGLLNLWRYLQEQQRELSSSAFRRMCRAEFINYLRVREWQDLFEQLRKLVKPLRVSVPNRDVDPVNKHDAIHMALLSGLLSHIGSWDERKREYAGARGTRFSIFPGSALAQRKPEFAMAAELVETSRLWARTVAEFNPDWVEKVAPHLIKVSHSEPHWSRKQGAALIYEKVTLFGVTVVPRRRAQLSRLDRALARELFIRHALVEGDWDTHHAFFRRNLKRLREVEEMQTRMRRHDLLADDHALFDFYDQRIPEHVTDQRALDRWWKGARGENPHLLDFDPEKLLQADGEELDHDAYPQQWHVDDDLSLELRYAFDPTGAGRDGVYVRVPIVFLNQLSPEPFQWHVPGFRVELITALIRSLPKQVRKAFVPAPDVAQAAADALAEDFDPATDALLPSLELALRRLRGEVIPPGSWDLERVPDYLKPTFQVIGARGKILGDSKDLRALQAQLASQNRAAIASELGVSAEQLGEAKLRAGGKQAVTNSGKPGGTSAPKPAPMPGPKANAATASGAETASSMWEQRGLTQWPADLPEQRFPHEVSATVRGRDITGYPGLTDRKDTAGITIYRSVAERTVGHRRGTIRLLALTVPSPQRYVMDHLTSREKIAFARTPHGDVDTFVKDAVYAAIDQLTPPQAPLDEAGFKALFNHVRGELIETTLGLIKSLEKTLASANRIQARLDSITSNALADTVSDIRSQLRGLLYPGFVAAAGGHNVMHLPRYMEAIEKRLDKVEAGALTRDLENTDIIQELEDAYDDALDTVPQGAAPSEKLLDIKWLLEEQRVSLFAQELGTARSVSPKRIRTALREAQH</sequence>
<feature type="domain" description="Helicase C-terminal" evidence="8">
    <location>
        <begin position="237"/>
        <end position="409"/>
    </location>
</feature>
<dbReference type="Pfam" id="PF00270">
    <property type="entry name" value="DEAD"/>
    <property type="match status" value="1"/>
</dbReference>
<evidence type="ECO:0000256" key="5">
    <source>
        <dbReference type="ARBA" id="ARBA00022840"/>
    </source>
</evidence>
<dbReference type="SMART" id="SM00487">
    <property type="entry name" value="DEXDc"/>
    <property type="match status" value="1"/>
</dbReference>
<dbReference type="PANTHER" id="PTHR18934:SF99">
    <property type="entry name" value="ATP-DEPENDENT RNA HELICASE DHX37-RELATED"/>
    <property type="match status" value="1"/>
</dbReference>
<dbReference type="InterPro" id="IPR024590">
    <property type="entry name" value="HrpA_C"/>
</dbReference>
<evidence type="ECO:0000256" key="6">
    <source>
        <dbReference type="SAM" id="MobiDB-lite"/>
    </source>
</evidence>
<reference evidence="9" key="1">
    <citation type="submission" date="2023-05" db="EMBL/GenBank/DDBJ databases">
        <title>Cataloging the Phylogenetic Diversity of Human Bladder Bacteria.</title>
        <authorList>
            <person name="Du J."/>
        </authorList>
    </citation>
    <scope>NUCLEOTIDE SEQUENCE</scope>
    <source>
        <strain evidence="9">UMB9978</strain>
    </source>
</reference>
<dbReference type="GO" id="GO:0016787">
    <property type="term" value="F:hydrolase activity"/>
    <property type="evidence" value="ECO:0007669"/>
    <property type="project" value="UniProtKB-KW"/>
</dbReference>
<dbReference type="InterPro" id="IPR014001">
    <property type="entry name" value="Helicase_ATP-bd"/>
</dbReference>
<dbReference type="GO" id="GO:0003723">
    <property type="term" value="F:RNA binding"/>
    <property type="evidence" value="ECO:0007669"/>
    <property type="project" value="TreeGrafter"/>
</dbReference>
<comment type="similarity">
    <text evidence="1">Belongs to the DEAD box helicase family. DEAH subfamily.</text>
</comment>
<dbReference type="Gene3D" id="3.40.50.300">
    <property type="entry name" value="P-loop containing nucleotide triphosphate hydrolases"/>
    <property type="match status" value="2"/>
</dbReference>
<evidence type="ECO:0000256" key="1">
    <source>
        <dbReference type="ARBA" id="ARBA00008792"/>
    </source>
</evidence>
<dbReference type="EMBL" id="JASODW010000001">
    <property type="protein sequence ID" value="MDK6274381.1"/>
    <property type="molecule type" value="Genomic_DNA"/>
</dbReference>
<accession>A0AAP4C5P3</accession>
<gene>
    <name evidence="9" type="primary">hrpA</name>
    <name evidence="9" type="ORF">QP116_01235</name>
</gene>
<dbReference type="InterPro" id="IPR007502">
    <property type="entry name" value="Helicase-assoc_dom"/>
</dbReference>
<evidence type="ECO:0000256" key="2">
    <source>
        <dbReference type="ARBA" id="ARBA00022741"/>
    </source>
</evidence>
<dbReference type="PANTHER" id="PTHR18934">
    <property type="entry name" value="ATP-DEPENDENT RNA HELICASE"/>
    <property type="match status" value="1"/>
</dbReference>
<dbReference type="EC" id="3.6.4.13" evidence="9"/>
<dbReference type="Gene3D" id="1.20.120.1080">
    <property type="match status" value="1"/>
</dbReference>
<dbReference type="InterPro" id="IPR002464">
    <property type="entry name" value="DNA/RNA_helicase_DEAH_CS"/>
</dbReference>
<feature type="region of interest" description="Disordered" evidence="6">
    <location>
        <begin position="445"/>
        <end position="487"/>
    </location>
</feature>
<dbReference type="GO" id="GO:0003724">
    <property type="term" value="F:RNA helicase activity"/>
    <property type="evidence" value="ECO:0007669"/>
    <property type="project" value="UniProtKB-EC"/>
</dbReference>
<evidence type="ECO:0000256" key="3">
    <source>
        <dbReference type="ARBA" id="ARBA00022801"/>
    </source>
</evidence>
<dbReference type="Pfam" id="PF00271">
    <property type="entry name" value="Helicase_C"/>
    <property type="match status" value="1"/>
</dbReference>
<dbReference type="RefSeq" id="WP_285332364.1">
    <property type="nucleotide sequence ID" value="NZ_JASODW010000001.1"/>
</dbReference>
<dbReference type="SUPFAM" id="SSF52540">
    <property type="entry name" value="P-loop containing nucleoside triphosphate hydrolases"/>
    <property type="match status" value="1"/>
</dbReference>
<dbReference type="InterPro" id="IPR011709">
    <property type="entry name" value="DEAD-box_helicase_OB_fold"/>
</dbReference>
<evidence type="ECO:0000259" key="8">
    <source>
        <dbReference type="PROSITE" id="PS51194"/>
    </source>
</evidence>
<dbReference type="Pfam" id="PF21010">
    <property type="entry name" value="HA2_C"/>
    <property type="match status" value="1"/>
</dbReference>
<feature type="compositionally biased region" description="Low complexity" evidence="6">
    <location>
        <begin position="1058"/>
        <end position="1073"/>
    </location>
</feature>
<feature type="compositionally biased region" description="Low complexity" evidence="6">
    <location>
        <begin position="447"/>
        <end position="460"/>
    </location>
</feature>
<keyword evidence="3 9" id="KW-0378">Hydrolase</keyword>
<dbReference type="PROSITE" id="PS51194">
    <property type="entry name" value="HELICASE_CTER"/>
    <property type="match status" value="1"/>
</dbReference>
<dbReference type="InterPro" id="IPR001650">
    <property type="entry name" value="Helicase_C-like"/>
</dbReference>
<protein>
    <submittedName>
        <fullName evidence="9">ATP-dependent RNA helicase HrpA</fullName>
        <ecNumber evidence="9">3.6.4.13</ecNumber>
    </submittedName>
</protein>
<dbReference type="NCBIfam" id="TIGR01967">
    <property type="entry name" value="DEAH_box_HrpA"/>
    <property type="match status" value="1"/>
</dbReference>
<dbReference type="SMART" id="SM00490">
    <property type="entry name" value="HELICc"/>
    <property type="match status" value="1"/>
</dbReference>